<reference evidence="7" key="1">
    <citation type="submission" date="2022-01" db="EMBL/GenBank/DDBJ databases">
        <title>VMRC isolate genome collection.</title>
        <authorList>
            <person name="France M."/>
            <person name="Rutt L."/>
            <person name="Humphrys M."/>
            <person name="Ravel J."/>
        </authorList>
    </citation>
    <scope>NUCLEOTIDE SEQUENCE</scope>
    <source>
        <strain evidence="7">C0048A1</strain>
    </source>
</reference>
<feature type="domain" description="Peptidase M10 metallopeptidase" evidence="6">
    <location>
        <begin position="98"/>
        <end position="224"/>
    </location>
</feature>
<sequence length="244" mass="27480">MKKYSKLFLPLIYSLIFITAIWSYQNIETVNSNTNIFIHEVQIHTQNIINQVTGKKKQKPKLTKDNSQRTEKKATYSKPVGKWPTNSATIFINIKDPVLRSAAKSAIKAWNDTGSFTFHVVKKQKDANILFTTIDDDKDRAAGLTEANINSGNGNFIYVRVELNSAYLLNPVYGYSQRRIINTAEHELGHAIGLHHTDNISVMQPTGSNYPIQSTDIQNVKLLYSRKNTASTSSQSQTNTTNNN</sequence>
<evidence type="ECO:0000256" key="5">
    <source>
        <dbReference type="SAM" id="MobiDB-lite"/>
    </source>
</evidence>
<feature type="region of interest" description="Disordered" evidence="5">
    <location>
        <begin position="54"/>
        <end position="78"/>
    </location>
</feature>
<dbReference type="GO" id="GO:0004222">
    <property type="term" value="F:metalloendopeptidase activity"/>
    <property type="evidence" value="ECO:0007669"/>
    <property type="project" value="InterPro"/>
</dbReference>
<dbReference type="GO" id="GO:0008270">
    <property type="term" value="F:zinc ion binding"/>
    <property type="evidence" value="ECO:0007669"/>
    <property type="project" value="InterPro"/>
</dbReference>
<evidence type="ECO:0000256" key="4">
    <source>
        <dbReference type="ARBA" id="ARBA00022833"/>
    </source>
</evidence>
<evidence type="ECO:0000256" key="2">
    <source>
        <dbReference type="ARBA" id="ARBA00022723"/>
    </source>
</evidence>
<proteinExistence type="predicted"/>
<accession>A0AAW5WTK0</accession>
<name>A0AAW5WTK0_9LACO</name>
<dbReference type="RefSeq" id="WP_269296047.1">
    <property type="nucleotide sequence ID" value="NZ_JAKHPH010000015.1"/>
</dbReference>
<evidence type="ECO:0000259" key="6">
    <source>
        <dbReference type="Pfam" id="PF00413"/>
    </source>
</evidence>
<evidence type="ECO:0000313" key="8">
    <source>
        <dbReference type="Proteomes" id="UP001212401"/>
    </source>
</evidence>
<dbReference type="CDD" id="cd04268">
    <property type="entry name" value="ZnMc_MMP_like"/>
    <property type="match status" value="1"/>
</dbReference>
<dbReference type="GO" id="GO:0031012">
    <property type="term" value="C:extracellular matrix"/>
    <property type="evidence" value="ECO:0007669"/>
    <property type="project" value="InterPro"/>
</dbReference>
<dbReference type="Proteomes" id="UP001212401">
    <property type="component" value="Unassembled WGS sequence"/>
</dbReference>
<keyword evidence="1" id="KW-0645">Protease</keyword>
<protein>
    <submittedName>
        <fullName evidence="7">Matrixin family metalloprotease</fullName>
        <ecNumber evidence="7">3.4.24.-</ecNumber>
    </submittedName>
</protein>
<feature type="compositionally biased region" description="Basic and acidic residues" evidence="5">
    <location>
        <begin position="62"/>
        <end position="74"/>
    </location>
</feature>
<dbReference type="GO" id="GO:0006508">
    <property type="term" value="P:proteolysis"/>
    <property type="evidence" value="ECO:0007669"/>
    <property type="project" value="UniProtKB-KW"/>
</dbReference>
<keyword evidence="7" id="KW-0482">Metalloprotease</keyword>
<evidence type="ECO:0000313" key="7">
    <source>
        <dbReference type="EMBL" id="MCZ3667882.1"/>
    </source>
</evidence>
<dbReference type="InterPro" id="IPR024079">
    <property type="entry name" value="MetalloPept_cat_dom_sf"/>
</dbReference>
<evidence type="ECO:0000256" key="1">
    <source>
        <dbReference type="ARBA" id="ARBA00022670"/>
    </source>
</evidence>
<dbReference type="EMBL" id="JAKHPH010000015">
    <property type="protein sequence ID" value="MCZ3667882.1"/>
    <property type="molecule type" value="Genomic_DNA"/>
</dbReference>
<dbReference type="SUPFAM" id="SSF55486">
    <property type="entry name" value="Metalloproteases ('zincins'), catalytic domain"/>
    <property type="match status" value="1"/>
</dbReference>
<keyword evidence="2" id="KW-0479">Metal-binding</keyword>
<evidence type="ECO:0000256" key="3">
    <source>
        <dbReference type="ARBA" id="ARBA00022801"/>
    </source>
</evidence>
<dbReference type="Pfam" id="PF00413">
    <property type="entry name" value="Peptidase_M10"/>
    <property type="match status" value="1"/>
</dbReference>
<comment type="caution">
    <text evidence="7">The sequence shown here is derived from an EMBL/GenBank/DDBJ whole genome shotgun (WGS) entry which is preliminary data.</text>
</comment>
<dbReference type="Gene3D" id="3.40.390.10">
    <property type="entry name" value="Collagenase (Catalytic Domain)"/>
    <property type="match status" value="1"/>
</dbReference>
<organism evidence="7 8">
    <name type="scientific">Limosilactobacillus vaginalis</name>
    <dbReference type="NCBI Taxonomy" id="1633"/>
    <lineage>
        <taxon>Bacteria</taxon>
        <taxon>Bacillati</taxon>
        <taxon>Bacillota</taxon>
        <taxon>Bacilli</taxon>
        <taxon>Lactobacillales</taxon>
        <taxon>Lactobacillaceae</taxon>
        <taxon>Limosilactobacillus</taxon>
    </lineage>
</organism>
<dbReference type="EC" id="3.4.24.-" evidence="7"/>
<dbReference type="InterPro" id="IPR001818">
    <property type="entry name" value="Pept_M10_metallopeptidase"/>
</dbReference>
<gene>
    <name evidence="7" type="ORF">L2724_06245</name>
</gene>
<keyword evidence="3 7" id="KW-0378">Hydrolase</keyword>
<keyword evidence="4" id="KW-0862">Zinc</keyword>
<dbReference type="AlphaFoldDB" id="A0AAW5WTK0"/>